<dbReference type="GO" id="GO:0008270">
    <property type="term" value="F:zinc ion binding"/>
    <property type="evidence" value="ECO:0007669"/>
    <property type="project" value="UniProtKB-KW"/>
</dbReference>
<dbReference type="InterPro" id="IPR010666">
    <property type="entry name" value="Znf_GRF"/>
</dbReference>
<dbReference type="OrthoDB" id="2822301at2759"/>
<reference evidence="8" key="2">
    <citation type="submission" date="2017-06" db="EMBL/GenBank/DDBJ databases">
        <title>WGS assembly of Brachypodium distachyon.</title>
        <authorList>
            <consortium name="The International Brachypodium Initiative"/>
            <person name="Lucas S."/>
            <person name="Harmon-Smith M."/>
            <person name="Lail K."/>
            <person name="Tice H."/>
            <person name="Grimwood J."/>
            <person name="Bruce D."/>
            <person name="Barry K."/>
            <person name="Shu S."/>
            <person name="Lindquist E."/>
            <person name="Wang M."/>
            <person name="Pitluck S."/>
            <person name="Vogel J.P."/>
            <person name="Garvin D.F."/>
            <person name="Mockler T.C."/>
            <person name="Schmutz J."/>
            <person name="Rokhsar D."/>
            <person name="Bevan M.W."/>
        </authorList>
    </citation>
    <scope>NUCLEOTIDE SEQUENCE</scope>
    <source>
        <strain evidence="8">Bd21</strain>
    </source>
</reference>
<evidence type="ECO:0000313" key="10">
    <source>
        <dbReference type="Proteomes" id="UP000008810"/>
    </source>
</evidence>
<organism evidence="8">
    <name type="scientific">Brachypodium distachyon</name>
    <name type="common">Purple false brome</name>
    <name type="synonym">Trachynia distachya</name>
    <dbReference type="NCBI Taxonomy" id="15368"/>
    <lineage>
        <taxon>Eukaryota</taxon>
        <taxon>Viridiplantae</taxon>
        <taxon>Streptophyta</taxon>
        <taxon>Embryophyta</taxon>
        <taxon>Tracheophyta</taxon>
        <taxon>Spermatophyta</taxon>
        <taxon>Magnoliopsida</taxon>
        <taxon>Liliopsida</taxon>
        <taxon>Poales</taxon>
        <taxon>Poaceae</taxon>
        <taxon>BOP clade</taxon>
        <taxon>Pooideae</taxon>
        <taxon>Stipodae</taxon>
        <taxon>Brachypodieae</taxon>
        <taxon>Brachypodium</taxon>
    </lineage>
</organism>
<dbReference type="InParanoid" id="A0A0Q3LC38"/>
<dbReference type="EnsemblPlants" id="KQJ90053">
    <property type="protein sequence ID" value="KQJ90053"/>
    <property type="gene ID" value="BRADI_4g29205v3"/>
</dbReference>
<dbReference type="PANTHER" id="PTHR33680:SF7">
    <property type="entry name" value="OS02G0474200 PROTEIN"/>
    <property type="match status" value="1"/>
</dbReference>
<dbReference type="PANTHER" id="PTHR33680">
    <property type="entry name" value="OS07G0190500 PROTEIN"/>
    <property type="match status" value="1"/>
</dbReference>
<dbReference type="Proteomes" id="UP000008810">
    <property type="component" value="Chromosome 4"/>
</dbReference>
<evidence type="ECO:0000256" key="3">
    <source>
        <dbReference type="ARBA" id="ARBA00022833"/>
    </source>
</evidence>
<evidence type="ECO:0000259" key="7">
    <source>
        <dbReference type="PROSITE" id="PS51999"/>
    </source>
</evidence>
<dbReference type="EMBL" id="CM000883">
    <property type="protein sequence ID" value="KQJ90053.1"/>
    <property type="molecule type" value="Genomic_DNA"/>
</dbReference>
<evidence type="ECO:0000256" key="2">
    <source>
        <dbReference type="ARBA" id="ARBA00022771"/>
    </source>
</evidence>
<dbReference type="Pfam" id="PF06839">
    <property type="entry name" value="Zn_ribbon_GRF"/>
    <property type="match status" value="1"/>
</dbReference>
<reference evidence="8 9" key="1">
    <citation type="journal article" date="2010" name="Nature">
        <title>Genome sequencing and analysis of the model grass Brachypodium distachyon.</title>
        <authorList>
            <consortium name="International Brachypodium Initiative"/>
        </authorList>
    </citation>
    <scope>NUCLEOTIDE SEQUENCE [LARGE SCALE GENOMIC DNA]</scope>
    <source>
        <strain evidence="8 9">Bd21</strain>
    </source>
</reference>
<keyword evidence="2 4" id="KW-0863">Zinc-finger</keyword>
<feature type="region of interest" description="Disordered" evidence="5">
    <location>
        <begin position="1"/>
        <end position="58"/>
    </location>
</feature>
<reference evidence="9" key="3">
    <citation type="submission" date="2018-08" db="UniProtKB">
        <authorList>
            <consortium name="EnsemblPlants"/>
        </authorList>
    </citation>
    <scope>IDENTIFICATION</scope>
    <source>
        <strain evidence="9">cv. Bd21</strain>
    </source>
</reference>
<gene>
    <name evidence="8" type="ORF">BRADI_4g29205v3</name>
</gene>
<evidence type="ECO:0000256" key="6">
    <source>
        <dbReference type="SAM" id="Phobius"/>
    </source>
</evidence>
<proteinExistence type="predicted"/>
<evidence type="ECO:0000313" key="8">
    <source>
        <dbReference type="EMBL" id="KQJ90053.1"/>
    </source>
</evidence>
<keyword evidence="1" id="KW-0479">Metal-binding</keyword>
<dbReference type="FunCoup" id="A0A0Q3LC38">
    <property type="interactions" value="755"/>
</dbReference>
<keyword evidence="6" id="KW-0472">Membrane</keyword>
<sequence length="228" mass="24696">MARTGRCSGSHPRPPNRRRPHPFLGSNDSHRQPPPPEPLDPVVLSTKSTDPAIPGPDLAAPALTVIATTTEREEERVTSPALPSQPAGTFPLVKCPCCHSRTVLHLVSGSSQNLVRVFYKCPNHRRGPKGCNFFHWEDGEDNYVECLASAGVNLGNVVVYGGDSGGLTEAKEEEEVGGQPAIESKNSASDVLLKELVQKMDEIIGLCRMMVVVLVVFVAMMMYDVVVK</sequence>
<feature type="domain" description="GRF-type" evidence="7">
    <location>
        <begin position="95"/>
        <end position="140"/>
    </location>
</feature>
<name>A0A0Q3LC38_BRADI</name>
<evidence type="ECO:0000256" key="1">
    <source>
        <dbReference type="ARBA" id="ARBA00022723"/>
    </source>
</evidence>
<keyword evidence="3" id="KW-0862">Zinc</keyword>
<feature type="transmembrane region" description="Helical" evidence="6">
    <location>
        <begin position="203"/>
        <end position="223"/>
    </location>
</feature>
<keyword evidence="6" id="KW-0812">Transmembrane</keyword>
<evidence type="ECO:0000256" key="5">
    <source>
        <dbReference type="SAM" id="MobiDB-lite"/>
    </source>
</evidence>
<protein>
    <recommendedName>
        <fullName evidence="7">GRF-type domain-containing protein</fullName>
    </recommendedName>
</protein>
<dbReference type="AlphaFoldDB" id="A0A0Q3LC38"/>
<evidence type="ECO:0000313" key="9">
    <source>
        <dbReference type="EnsemblPlants" id="KQJ90053"/>
    </source>
</evidence>
<dbReference type="Gramene" id="KQJ90053">
    <property type="protein sequence ID" value="KQJ90053"/>
    <property type="gene ID" value="BRADI_4g29205v3"/>
</dbReference>
<keyword evidence="6" id="KW-1133">Transmembrane helix</keyword>
<keyword evidence="10" id="KW-1185">Reference proteome</keyword>
<dbReference type="PROSITE" id="PS51999">
    <property type="entry name" value="ZF_GRF"/>
    <property type="match status" value="1"/>
</dbReference>
<evidence type="ECO:0000256" key="4">
    <source>
        <dbReference type="PROSITE-ProRule" id="PRU01343"/>
    </source>
</evidence>
<accession>A0A0Q3LC38</accession>